<dbReference type="InterPro" id="IPR027417">
    <property type="entry name" value="P-loop_NTPase"/>
</dbReference>
<dbReference type="RefSeq" id="WP_117330661.1">
    <property type="nucleotide sequence ID" value="NZ_QUWK01000008.1"/>
</dbReference>
<evidence type="ECO:0000259" key="9">
    <source>
        <dbReference type="Pfam" id="PF02224"/>
    </source>
</evidence>
<dbReference type="GO" id="GO:0006220">
    <property type="term" value="P:pyrimidine nucleotide metabolic process"/>
    <property type="evidence" value="ECO:0007669"/>
    <property type="project" value="UniProtKB-UniRule"/>
</dbReference>
<keyword evidence="5 8" id="KW-0067">ATP-binding</keyword>
<dbReference type="CDD" id="cd02020">
    <property type="entry name" value="CMPK"/>
    <property type="match status" value="1"/>
</dbReference>
<feature type="domain" description="Cytidylate kinase" evidence="9">
    <location>
        <begin position="3"/>
        <end position="208"/>
    </location>
</feature>
<dbReference type="GO" id="GO:0005737">
    <property type="term" value="C:cytoplasm"/>
    <property type="evidence" value="ECO:0007669"/>
    <property type="project" value="UniProtKB-SubCell"/>
</dbReference>
<evidence type="ECO:0000313" key="10">
    <source>
        <dbReference type="EMBL" id="RFU94627.1"/>
    </source>
</evidence>
<dbReference type="EC" id="2.7.4.25" evidence="8"/>
<evidence type="ECO:0000256" key="2">
    <source>
        <dbReference type="ARBA" id="ARBA00022679"/>
    </source>
</evidence>
<evidence type="ECO:0000256" key="6">
    <source>
        <dbReference type="ARBA" id="ARBA00047615"/>
    </source>
</evidence>
<keyword evidence="2 8" id="KW-0808">Transferase</keyword>
<protein>
    <recommendedName>
        <fullName evidence="8">Cytidylate kinase</fullName>
        <shortName evidence="8">CK</shortName>
        <ecNumber evidence="8">2.7.4.25</ecNumber>
    </recommendedName>
    <alternativeName>
        <fullName evidence="8">Cytidine monophosphate kinase</fullName>
        <shortName evidence="8">CMP kinase</shortName>
    </alternativeName>
</protein>
<dbReference type="SUPFAM" id="SSF52540">
    <property type="entry name" value="P-loop containing nucleoside triphosphate hydrolases"/>
    <property type="match status" value="1"/>
</dbReference>
<evidence type="ECO:0000256" key="8">
    <source>
        <dbReference type="HAMAP-Rule" id="MF_00238"/>
    </source>
</evidence>
<evidence type="ECO:0000313" key="11">
    <source>
        <dbReference type="Proteomes" id="UP000264002"/>
    </source>
</evidence>
<dbReference type="HAMAP" id="MF_00238">
    <property type="entry name" value="Cytidyl_kinase_type1"/>
    <property type="match status" value="1"/>
</dbReference>
<evidence type="ECO:0000256" key="4">
    <source>
        <dbReference type="ARBA" id="ARBA00022777"/>
    </source>
</evidence>
<dbReference type="NCBIfam" id="TIGR00017">
    <property type="entry name" value="cmk"/>
    <property type="match status" value="1"/>
</dbReference>
<evidence type="ECO:0000256" key="7">
    <source>
        <dbReference type="ARBA" id="ARBA00048478"/>
    </source>
</evidence>
<dbReference type="AlphaFoldDB" id="A0A372MFR7"/>
<name>A0A372MFR7_9SPIR</name>
<accession>A0A372MFR7</accession>
<dbReference type="GO" id="GO:0005524">
    <property type="term" value="F:ATP binding"/>
    <property type="evidence" value="ECO:0007669"/>
    <property type="project" value="UniProtKB-UniRule"/>
</dbReference>
<dbReference type="InterPro" id="IPR011994">
    <property type="entry name" value="Cytidylate_kinase_dom"/>
</dbReference>
<keyword evidence="3 8" id="KW-0547">Nucleotide-binding</keyword>
<sequence length="217" mass="24362">MVVAIDGPAGVGKSSIAQMIAKTCNFYYLNSGSFYRAYTYLHVQEGRDPMNYPSVLETAKQYVLSIEDGHICVNGSDIEDKLHTPEVDAVVAQVSSYPPLRNYVNEQLRRISKDMNVVVEGRDITTVVFPDADLKCYFDAKPEVRAERRLQQHPDGQDYATVLRQIKMRDEIDKGKEVGALRVAEDALYIDTSYLTIGQVCEKVLSAIFTLKGDVNR</sequence>
<keyword evidence="11" id="KW-1185">Reference proteome</keyword>
<comment type="catalytic activity">
    <reaction evidence="6 8">
        <text>dCMP + ATP = dCDP + ADP</text>
        <dbReference type="Rhea" id="RHEA:25094"/>
        <dbReference type="ChEBI" id="CHEBI:30616"/>
        <dbReference type="ChEBI" id="CHEBI:57566"/>
        <dbReference type="ChEBI" id="CHEBI:58593"/>
        <dbReference type="ChEBI" id="CHEBI:456216"/>
        <dbReference type="EC" id="2.7.4.25"/>
    </reaction>
</comment>
<dbReference type="Proteomes" id="UP000264002">
    <property type="component" value="Unassembled WGS sequence"/>
</dbReference>
<proteinExistence type="inferred from homology"/>
<keyword evidence="4 8" id="KW-0418">Kinase</keyword>
<dbReference type="EMBL" id="QUWK01000008">
    <property type="protein sequence ID" value="RFU94627.1"/>
    <property type="molecule type" value="Genomic_DNA"/>
</dbReference>
<gene>
    <name evidence="8 10" type="primary">cmk</name>
    <name evidence="10" type="ORF">DYP60_08945</name>
</gene>
<dbReference type="Pfam" id="PF02224">
    <property type="entry name" value="Cytidylate_kin"/>
    <property type="match status" value="1"/>
</dbReference>
<dbReference type="OrthoDB" id="9807434at2"/>
<comment type="subcellular location">
    <subcellularLocation>
        <location evidence="8">Cytoplasm</location>
    </subcellularLocation>
</comment>
<dbReference type="InterPro" id="IPR003136">
    <property type="entry name" value="Cytidylate_kin"/>
</dbReference>
<feature type="binding site" evidence="8">
    <location>
        <begin position="7"/>
        <end position="15"/>
    </location>
    <ligand>
        <name>ATP</name>
        <dbReference type="ChEBI" id="CHEBI:30616"/>
    </ligand>
</feature>
<evidence type="ECO:0000256" key="5">
    <source>
        <dbReference type="ARBA" id="ARBA00022840"/>
    </source>
</evidence>
<evidence type="ECO:0000256" key="3">
    <source>
        <dbReference type="ARBA" id="ARBA00022741"/>
    </source>
</evidence>
<comment type="catalytic activity">
    <reaction evidence="7 8">
        <text>CMP + ATP = CDP + ADP</text>
        <dbReference type="Rhea" id="RHEA:11600"/>
        <dbReference type="ChEBI" id="CHEBI:30616"/>
        <dbReference type="ChEBI" id="CHEBI:58069"/>
        <dbReference type="ChEBI" id="CHEBI:60377"/>
        <dbReference type="ChEBI" id="CHEBI:456216"/>
        <dbReference type="EC" id="2.7.4.25"/>
    </reaction>
</comment>
<dbReference type="GO" id="GO:0036430">
    <property type="term" value="F:CMP kinase activity"/>
    <property type="evidence" value="ECO:0007669"/>
    <property type="project" value="RHEA"/>
</dbReference>
<organism evidence="10 11">
    <name type="scientific">Sphaerochaeta halotolerans</name>
    <dbReference type="NCBI Taxonomy" id="2293840"/>
    <lineage>
        <taxon>Bacteria</taxon>
        <taxon>Pseudomonadati</taxon>
        <taxon>Spirochaetota</taxon>
        <taxon>Spirochaetia</taxon>
        <taxon>Spirochaetales</taxon>
        <taxon>Sphaerochaetaceae</taxon>
        <taxon>Sphaerochaeta</taxon>
    </lineage>
</organism>
<evidence type="ECO:0000256" key="1">
    <source>
        <dbReference type="ARBA" id="ARBA00009427"/>
    </source>
</evidence>
<reference evidence="10 11" key="2">
    <citation type="submission" date="2018-09" db="EMBL/GenBank/DDBJ databases">
        <title>Genome of Sphaerochaeta halotolerans strain 4-11.</title>
        <authorList>
            <person name="Nazina T.N."/>
            <person name="Sokolova D.S."/>
        </authorList>
    </citation>
    <scope>NUCLEOTIDE SEQUENCE [LARGE SCALE GENOMIC DNA]</scope>
    <source>
        <strain evidence="10 11">4-11</strain>
    </source>
</reference>
<dbReference type="Gene3D" id="3.40.50.300">
    <property type="entry name" value="P-loop containing nucleotide triphosphate hydrolases"/>
    <property type="match status" value="1"/>
</dbReference>
<keyword evidence="8" id="KW-0963">Cytoplasm</keyword>
<reference evidence="11" key="1">
    <citation type="submission" date="2018-08" db="EMBL/GenBank/DDBJ databases">
        <authorList>
            <person name="Grouzdev D.S."/>
            <person name="Krutkina M.S."/>
        </authorList>
    </citation>
    <scope>NUCLEOTIDE SEQUENCE [LARGE SCALE GENOMIC DNA]</scope>
    <source>
        <strain evidence="11">4-11</strain>
    </source>
</reference>
<dbReference type="GO" id="GO:0036431">
    <property type="term" value="F:dCMP kinase activity"/>
    <property type="evidence" value="ECO:0007669"/>
    <property type="project" value="InterPro"/>
</dbReference>
<comment type="similarity">
    <text evidence="1 8">Belongs to the cytidylate kinase family. Type 1 subfamily.</text>
</comment>
<comment type="caution">
    <text evidence="10">The sequence shown here is derived from an EMBL/GenBank/DDBJ whole genome shotgun (WGS) entry which is preliminary data.</text>
</comment>